<feature type="transmembrane region" description="Helical" evidence="9">
    <location>
        <begin position="461"/>
        <end position="481"/>
    </location>
</feature>
<feature type="transmembrane region" description="Helical" evidence="9">
    <location>
        <begin position="86"/>
        <end position="107"/>
    </location>
</feature>
<dbReference type="InterPro" id="IPR004638">
    <property type="entry name" value="EmrB-like"/>
</dbReference>
<gene>
    <name evidence="11" type="ORF">ACFQZ6_34665</name>
</gene>
<evidence type="ECO:0000256" key="1">
    <source>
        <dbReference type="ARBA" id="ARBA00004651"/>
    </source>
</evidence>
<dbReference type="PROSITE" id="PS50850">
    <property type="entry name" value="MFS"/>
    <property type="match status" value="1"/>
</dbReference>
<dbReference type="PANTHER" id="PTHR42718:SF9">
    <property type="entry name" value="MAJOR FACILITATOR SUPERFAMILY MULTIDRUG TRANSPORTER MFSC"/>
    <property type="match status" value="1"/>
</dbReference>
<dbReference type="PANTHER" id="PTHR42718">
    <property type="entry name" value="MAJOR FACILITATOR SUPERFAMILY MULTIDRUG TRANSPORTER MFSC"/>
    <property type="match status" value="1"/>
</dbReference>
<feature type="transmembrane region" description="Helical" evidence="9">
    <location>
        <begin position="341"/>
        <end position="368"/>
    </location>
</feature>
<dbReference type="Gene3D" id="1.20.1720.10">
    <property type="entry name" value="Multidrug resistance protein D"/>
    <property type="match status" value="1"/>
</dbReference>
<evidence type="ECO:0000256" key="6">
    <source>
        <dbReference type="ARBA" id="ARBA00022989"/>
    </source>
</evidence>
<evidence type="ECO:0000256" key="5">
    <source>
        <dbReference type="ARBA" id="ARBA00022692"/>
    </source>
</evidence>
<dbReference type="Gene3D" id="1.20.1250.20">
    <property type="entry name" value="MFS general substrate transporter like domains"/>
    <property type="match status" value="1"/>
</dbReference>
<feature type="transmembrane region" description="Helical" evidence="9">
    <location>
        <begin position="31"/>
        <end position="49"/>
    </location>
</feature>
<keyword evidence="4" id="KW-1003">Cell membrane</keyword>
<accession>A0ABW2WL73</accession>
<keyword evidence="5 9" id="KW-0812">Transmembrane</keyword>
<evidence type="ECO:0000256" key="8">
    <source>
        <dbReference type="ARBA" id="ARBA00023251"/>
    </source>
</evidence>
<feature type="transmembrane region" description="Helical" evidence="9">
    <location>
        <begin position="315"/>
        <end position="335"/>
    </location>
</feature>
<dbReference type="RefSeq" id="WP_381617626.1">
    <property type="nucleotide sequence ID" value="NZ_JBHTEB010000001.1"/>
</dbReference>
<dbReference type="InterPro" id="IPR036259">
    <property type="entry name" value="MFS_trans_sf"/>
</dbReference>
<proteinExistence type="inferred from homology"/>
<evidence type="ECO:0000256" key="9">
    <source>
        <dbReference type="SAM" id="Phobius"/>
    </source>
</evidence>
<protein>
    <submittedName>
        <fullName evidence="11">MFS transporter</fullName>
    </submittedName>
</protein>
<comment type="similarity">
    <text evidence="2">Belongs to the major facilitator superfamily. EmrB family.</text>
</comment>
<keyword evidence="8" id="KW-0046">Antibiotic resistance</keyword>
<keyword evidence="6 9" id="KW-1133">Transmembrane helix</keyword>
<evidence type="ECO:0000256" key="7">
    <source>
        <dbReference type="ARBA" id="ARBA00023136"/>
    </source>
</evidence>
<keyword evidence="12" id="KW-1185">Reference proteome</keyword>
<dbReference type="EMBL" id="JBHTEB010000001">
    <property type="protein sequence ID" value="MFD0319272.1"/>
    <property type="molecule type" value="Genomic_DNA"/>
</dbReference>
<reference evidence="12" key="1">
    <citation type="journal article" date="2019" name="Int. J. Syst. Evol. Microbiol.">
        <title>The Global Catalogue of Microorganisms (GCM) 10K type strain sequencing project: providing services to taxonomists for standard genome sequencing and annotation.</title>
        <authorList>
            <consortium name="The Broad Institute Genomics Platform"/>
            <consortium name="The Broad Institute Genome Sequencing Center for Infectious Disease"/>
            <person name="Wu L."/>
            <person name="Ma J."/>
        </authorList>
    </citation>
    <scope>NUCLEOTIDE SEQUENCE [LARGE SCALE GENOMIC DNA]</scope>
    <source>
        <strain evidence="12">CGMCC 4.7400</strain>
    </source>
</reference>
<dbReference type="InterPro" id="IPR011701">
    <property type="entry name" value="MFS"/>
</dbReference>
<dbReference type="NCBIfam" id="TIGR00711">
    <property type="entry name" value="efflux_EmrB"/>
    <property type="match status" value="1"/>
</dbReference>
<dbReference type="SUPFAM" id="SSF103473">
    <property type="entry name" value="MFS general substrate transporter"/>
    <property type="match status" value="1"/>
</dbReference>
<feature type="transmembrane region" description="Helical" evidence="9">
    <location>
        <begin position="119"/>
        <end position="143"/>
    </location>
</feature>
<dbReference type="InterPro" id="IPR020846">
    <property type="entry name" value="MFS_dom"/>
</dbReference>
<dbReference type="PRINTS" id="PR01036">
    <property type="entry name" value="TCRTETB"/>
</dbReference>
<feature type="transmembrane region" description="Helical" evidence="9">
    <location>
        <begin position="149"/>
        <end position="169"/>
    </location>
</feature>
<dbReference type="Pfam" id="PF07690">
    <property type="entry name" value="MFS_1"/>
    <property type="match status" value="1"/>
</dbReference>
<feature type="transmembrane region" description="Helical" evidence="9">
    <location>
        <begin position="208"/>
        <end position="227"/>
    </location>
</feature>
<organism evidence="11 12">
    <name type="scientific">Streptomyces flavalbus</name>
    <dbReference type="NCBI Taxonomy" id="2665155"/>
    <lineage>
        <taxon>Bacteria</taxon>
        <taxon>Bacillati</taxon>
        <taxon>Actinomycetota</taxon>
        <taxon>Actinomycetes</taxon>
        <taxon>Kitasatosporales</taxon>
        <taxon>Streptomycetaceae</taxon>
        <taxon>Streptomyces</taxon>
    </lineage>
</organism>
<feature type="transmembrane region" description="Helical" evidence="9">
    <location>
        <begin position="61"/>
        <end position="80"/>
    </location>
</feature>
<feature type="domain" description="Major facilitator superfamily (MFS) profile" evidence="10">
    <location>
        <begin position="1"/>
        <end position="485"/>
    </location>
</feature>
<evidence type="ECO:0000256" key="3">
    <source>
        <dbReference type="ARBA" id="ARBA00022448"/>
    </source>
</evidence>
<keyword evidence="3" id="KW-0813">Transport</keyword>
<evidence type="ECO:0000313" key="12">
    <source>
        <dbReference type="Proteomes" id="UP001597023"/>
    </source>
</evidence>
<evidence type="ECO:0000259" key="10">
    <source>
        <dbReference type="PROSITE" id="PS50850"/>
    </source>
</evidence>
<keyword evidence="7 9" id="KW-0472">Membrane</keyword>
<feature type="transmembrane region" description="Helical" evidence="9">
    <location>
        <begin position="380"/>
        <end position="399"/>
    </location>
</feature>
<feature type="transmembrane region" description="Helical" evidence="9">
    <location>
        <begin position="248"/>
        <end position="270"/>
    </location>
</feature>
<feature type="transmembrane region" description="Helical" evidence="9">
    <location>
        <begin position="282"/>
        <end position="303"/>
    </location>
</feature>
<name>A0ABW2WL73_9ACTN</name>
<evidence type="ECO:0000256" key="2">
    <source>
        <dbReference type="ARBA" id="ARBA00008537"/>
    </source>
</evidence>
<sequence>MISFLGCIDLTIVNTAAPRIQADLGASVTELQLVVNIFIVALSMFMVAMGRLADIHGRRRVLYVGTVVFGVASLGAGAAPGTGWLIAFRFLQGAACAVLYTATGAIVQNAFPAERRGRAMGALYGVNGLGLAVGPLLGGVLVSAAGWRWVFWLNVPLVVLALAVCSFSVRESRDETADGRLDWPGLALSGLGIPAAVLTFTFGSTWGWTSAATLTLAAFAVLALLAFAAVESRSANPLLNLALFRKPAFVGALSSDFALACFYTTVLFLIPLYLSAVRGLDGYAIGALLLPGTAVMALLSPVIGRLIDRFGPRPLLAAGFTAFTVSALLLTRLTAHTPTPHLALALTTMGIGWACVLSPATVSALSAVPERQAGLAVGSSWTFHNLGGAIGLACAVVLFRSSATDRLTSELTRYDQATGAWTEEVVTNPERATGILARETSLPFSEADRVFSAAFTHGMHAAMWLLAAVSLAALAVVALLARLSRDSAAEASTDAPAHVPTSKVT</sequence>
<dbReference type="Proteomes" id="UP001597023">
    <property type="component" value="Unassembled WGS sequence"/>
</dbReference>
<comment type="caution">
    <text evidence="11">The sequence shown here is derived from an EMBL/GenBank/DDBJ whole genome shotgun (WGS) entry which is preliminary data.</text>
</comment>
<evidence type="ECO:0000256" key="4">
    <source>
        <dbReference type="ARBA" id="ARBA00022475"/>
    </source>
</evidence>
<feature type="transmembrane region" description="Helical" evidence="9">
    <location>
        <begin position="181"/>
        <end position="202"/>
    </location>
</feature>
<dbReference type="CDD" id="cd17321">
    <property type="entry name" value="MFS_MMR_MDR_like"/>
    <property type="match status" value="1"/>
</dbReference>
<comment type="subcellular location">
    <subcellularLocation>
        <location evidence="1">Cell membrane</location>
        <topology evidence="1">Multi-pass membrane protein</topology>
    </subcellularLocation>
</comment>
<evidence type="ECO:0000313" key="11">
    <source>
        <dbReference type="EMBL" id="MFD0319272.1"/>
    </source>
</evidence>